<reference evidence="3 4" key="1">
    <citation type="journal article" date="2013" name="Nat. Genet.">
        <title>The genome of the hydatid tapeworm Echinococcus granulosus.</title>
        <authorList>
            <person name="Zheng H."/>
            <person name="Zhang W."/>
            <person name="Zhang L."/>
            <person name="Zhang Z."/>
            <person name="Li J."/>
            <person name="Lu G."/>
            <person name="Zhu Y."/>
            <person name="Wang Y."/>
            <person name="Huang Y."/>
            <person name="Liu J."/>
            <person name="Kang H."/>
            <person name="Chen J."/>
            <person name="Wang L."/>
            <person name="Chen A."/>
            <person name="Yu S."/>
            <person name="Gao Z."/>
            <person name="Jin L."/>
            <person name="Gu W."/>
            <person name="Wang Z."/>
            <person name="Zhao L."/>
            <person name="Shi B."/>
            <person name="Wen H."/>
            <person name="Lin R."/>
            <person name="Jones M.K."/>
            <person name="Brejova B."/>
            <person name="Vinar T."/>
            <person name="Zhao G."/>
            <person name="McManus D.P."/>
            <person name="Chen Z."/>
            <person name="Zhou Y."/>
            <person name="Wang S."/>
        </authorList>
    </citation>
    <scope>NUCLEOTIDE SEQUENCE [LARGE SCALE GENOMIC DNA]</scope>
</reference>
<evidence type="ECO:0000256" key="1">
    <source>
        <dbReference type="SAM" id="MobiDB-lite"/>
    </source>
</evidence>
<keyword evidence="4" id="KW-1185">Reference proteome</keyword>
<organism evidence="3 4">
    <name type="scientific">Echinococcus granulosus</name>
    <name type="common">Hydatid tapeworm</name>
    <dbReference type="NCBI Taxonomy" id="6210"/>
    <lineage>
        <taxon>Eukaryota</taxon>
        <taxon>Metazoa</taxon>
        <taxon>Spiralia</taxon>
        <taxon>Lophotrochozoa</taxon>
        <taxon>Platyhelminthes</taxon>
        <taxon>Cestoda</taxon>
        <taxon>Eucestoda</taxon>
        <taxon>Cyclophyllidea</taxon>
        <taxon>Taeniidae</taxon>
        <taxon>Echinococcus</taxon>
        <taxon>Echinococcus granulosus group</taxon>
    </lineage>
</organism>
<dbReference type="KEGG" id="egl:EGR_00322"/>
<feature type="region of interest" description="Disordered" evidence="1">
    <location>
        <begin position="1"/>
        <end position="23"/>
    </location>
</feature>
<gene>
    <name evidence="3" type="ORF">EGR_00322</name>
</gene>
<dbReference type="EMBL" id="APAU02000001">
    <property type="protein sequence ID" value="EUB65053.1"/>
    <property type="molecule type" value="Genomic_DNA"/>
</dbReference>
<dbReference type="Proteomes" id="UP000019149">
    <property type="component" value="Unassembled WGS sequence"/>
</dbReference>
<protein>
    <submittedName>
        <fullName evidence="3">Uncharacterized protein</fullName>
    </submittedName>
</protein>
<feature type="transmembrane region" description="Helical" evidence="2">
    <location>
        <begin position="78"/>
        <end position="101"/>
    </location>
</feature>
<accession>W6UUT9</accession>
<name>W6UUT9_ECHGR</name>
<evidence type="ECO:0000313" key="4">
    <source>
        <dbReference type="Proteomes" id="UP000019149"/>
    </source>
</evidence>
<evidence type="ECO:0000256" key="2">
    <source>
        <dbReference type="SAM" id="Phobius"/>
    </source>
</evidence>
<sequence>MKQSGVGIFSSTNNPTSDSQDVQHNAVRVEGRKEFVLAFETNGPVAMICFQSKYIFLPIWDFNCNEENRQELRLTTSYLFNLMSLLTTVYNQMGFIFLFLMST</sequence>
<comment type="caution">
    <text evidence="3">The sequence shown here is derived from an EMBL/GenBank/DDBJ whole genome shotgun (WGS) entry which is preliminary data.</text>
</comment>
<keyword evidence="2" id="KW-0812">Transmembrane</keyword>
<evidence type="ECO:0000313" key="3">
    <source>
        <dbReference type="EMBL" id="EUB65053.1"/>
    </source>
</evidence>
<dbReference type="RefSeq" id="XP_024356249.1">
    <property type="nucleotide sequence ID" value="XM_024489571.1"/>
</dbReference>
<keyword evidence="2" id="KW-0472">Membrane</keyword>
<dbReference type="CTD" id="36336037"/>
<proteinExistence type="predicted"/>
<keyword evidence="2" id="KW-1133">Transmembrane helix</keyword>
<dbReference type="AlphaFoldDB" id="W6UUT9"/>
<dbReference type="GeneID" id="36336037"/>